<dbReference type="AlphaFoldDB" id="A0A0H2LS17"/>
<evidence type="ECO:0000313" key="7">
    <source>
        <dbReference type="Proteomes" id="UP000035170"/>
    </source>
</evidence>
<dbReference type="PROSITE" id="PS50931">
    <property type="entry name" value="HTH_LYSR"/>
    <property type="match status" value="1"/>
</dbReference>
<dbReference type="InterPro" id="IPR036388">
    <property type="entry name" value="WH-like_DNA-bd_sf"/>
</dbReference>
<organism evidence="6 7">
    <name type="scientific">Variovorax paradoxus</name>
    <dbReference type="NCBI Taxonomy" id="34073"/>
    <lineage>
        <taxon>Bacteria</taxon>
        <taxon>Pseudomonadati</taxon>
        <taxon>Pseudomonadota</taxon>
        <taxon>Betaproteobacteria</taxon>
        <taxon>Burkholderiales</taxon>
        <taxon>Comamonadaceae</taxon>
        <taxon>Variovorax</taxon>
    </lineage>
</organism>
<dbReference type="PANTHER" id="PTHR30537:SF74">
    <property type="entry name" value="HTH-TYPE TRANSCRIPTIONAL REGULATOR TRPI"/>
    <property type="match status" value="1"/>
</dbReference>
<dbReference type="GO" id="GO:0006351">
    <property type="term" value="P:DNA-templated transcription"/>
    <property type="evidence" value="ECO:0007669"/>
    <property type="project" value="TreeGrafter"/>
</dbReference>
<dbReference type="Pfam" id="PF03466">
    <property type="entry name" value="LysR_substrate"/>
    <property type="match status" value="1"/>
</dbReference>
<name>A0A0H2LS17_VARPD</name>
<dbReference type="InterPro" id="IPR005119">
    <property type="entry name" value="LysR_subst-bd"/>
</dbReference>
<evidence type="ECO:0000313" key="6">
    <source>
        <dbReference type="EMBL" id="KLN52471.1"/>
    </source>
</evidence>
<dbReference type="FunFam" id="3.40.190.10:FF:000017">
    <property type="entry name" value="Glycine cleavage system transcriptional activator"/>
    <property type="match status" value="1"/>
</dbReference>
<comment type="similarity">
    <text evidence="1">Belongs to the LysR transcriptional regulatory family.</text>
</comment>
<feature type="domain" description="HTH lysR-type" evidence="5">
    <location>
        <begin position="11"/>
        <end position="63"/>
    </location>
</feature>
<evidence type="ECO:0000256" key="1">
    <source>
        <dbReference type="ARBA" id="ARBA00009437"/>
    </source>
</evidence>
<dbReference type="Gene3D" id="1.10.10.10">
    <property type="entry name" value="Winged helix-like DNA-binding domain superfamily/Winged helix DNA-binding domain"/>
    <property type="match status" value="1"/>
</dbReference>
<dbReference type="PANTHER" id="PTHR30537">
    <property type="entry name" value="HTH-TYPE TRANSCRIPTIONAL REGULATOR"/>
    <property type="match status" value="1"/>
</dbReference>
<dbReference type="InterPro" id="IPR036390">
    <property type="entry name" value="WH_DNA-bd_sf"/>
</dbReference>
<dbReference type="CDD" id="cd08432">
    <property type="entry name" value="PBP2_GcdR_TrpI_HvrB_AmpR_like"/>
    <property type="match status" value="1"/>
</dbReference>
<reference evidence="6 7" key="1">
    <citation type="submission" date="2015-03" db="EMBL/GenBank/DDBJ databases">
        <title>Genome sequence of Variovorax paradoxus TBEA6.</title>
        <authorList>
            <person name="Poehlein A."/>
            <person name="Schuldes J."/>
            <person name="Wuebbeler J.H."/>
            <person name="Hiessl S."/>
            <person name="Steinbuechel A."/>
            <person name="Daniel R."/>
        </authorList>
    </citation>
    <scope>NUCLEOTIDE SEQUENCE [LARGE SCALE GENOMIC DNA]</scope>
    <source>
        <strain evidence="6 7">TBEA6</strain>
    </source>
</reference>
<sequence>MHSLRALLGPLRVFDAVCRAKGITRAAQVLHVTPGAVSQQVKQLEVGLGAQLFQKSGREIELTAVGKRLAHRVSDAFDRLNDALNDVVDLQLDKRLRLKVTPSLAIRWLVPRLRGFYAQHPDIDLEISTIAMADDIRLEGADCAIRHGMGEWADVELDHLFDDEFLPVCAPHLARHLKTPQDLLQANLLHSMMRPEAWSLWFSSAELVDSPRLHGITLANAALCYQAAADGLGIAIAQRAYVDDDLRSGRLVIAADHVARTESGYYLVCDPLKAAEAPVKLFRNWIRSVR</sequence>
<dbReference type="SUPFAM" id="SSF46785">
    <property type="entry name" value="Winged helix' DNA-binding domain"/>
    <property type="match status" value="1"/>
</dbReference>
<keyword evidence="7" id="KW-1185">Reference proteome</keyword>
<dbReference type="InterPro" id="IPR000847">
    <property type="entry name" value="LysR_HTH_N"/>
</dbReference>
<dbReference type="InterPro" id="IPR058163">
    <property type="entry name" value="LysR-type_TF_proteobact-type"/>
</dbReference>
<keyword evidence="4" id="KW-0804">Transcription</keyword>
<dbReference type="GO" id="GO:0003700">
    <property type="term" value="F:DNA-binding transcription factor activity"/>
    <property type="evidence" value="ECO:0007669"/>
    <property type="project" value="InterPro"/>
</dbReference>
<evidence type="ECO:0000259" key="5">
    <source>
        <dbReference type="PROSITE" id="PS50931"/>
    </source>
</evidence>
<dbReference type="Proteomes" id="UP000035170">
    <property type="component" value="Unassembled WGS sequence"/>
</dbReference>
<dbReference type="Gene3D" id="3.40.190.10">
    <property type="entry name" value="Periplasmic binding protein-like II"/>
    <property type="match status" value="2"/>
</dbReference>
<dbReference type="RefSeq" id="WP_047787471.1">
    <property type="nucleotide sequence ID" value="NZ_JZWI01000052.1"/>
</dbReference>
<dbReference type="PATRIC" id="fig|34073.19.peg.6600"/>
<evidence type="ECO:0000256" key="2">
    <source>
        <dbReference type="ARBA" id="ARBA00023015"/>
    </source>
</evidence>
<protein>
    <submittedName>
        <fullName evidence="6">Glycine cleavage system transcriptional activator</fullName>
    </submittedName>
</protein>
<dbReference type="GO" id="GO:0043565">
    <property type="term" value="F:sequence-specific DNA binding"/>
    <property type="evidence" value="ECO:0007669"/>
    <property type="project" value="TreeGrafter"/>
</dbReference>
<dbReference type="Pfam" id="PF00126">
    <property type="entry name" value="HTH_1"/>
    <property type="match status" value="1"/>
</dbReference>
<dbReference type="PRINTS" id="PR00039">
    <property type="entry name" value="HTHLYSR"/>
</dbReference>
<comment type="caution">
    <text evidence="6">The sequence shown here is derived from an EMBL/GenBank/DDBJ whole genome shotgun (WGS) entry which is preliminary data.</text>
</comment>
<keyword evidence="2" id="KW-0805">Transcription regulation</keyword>
<dbReference type="SUPFAM" id="SSF53850">
    <property type="entry name" value="Periplasmic binding protein-like II"/>
    <property type="match status" value="1"/>
</dbReference>
<gene>
    <name evidence="6" type="primary">gcvA16</name>
    <name evidence="6" type="ORF">VPARA_64100</name>
</gene>
<evidence type="ECO:0000256" key="3">
    <source>
        <dbReference type="ARBA" id="ARBA00023125"/>
    </source>
</evidence>
<evidence type="ECO:0000256" key="4">
    <source>
        <dbReference type="ARBA" id="ARBA00023163"/>
    </source>
</evidence>
<accession>A0A0H2LS17</accession>
<proteinExistence type="inferred from homology"/>
<keyword evidence="3" id="KW-0238">DNA-binding</keyword>
<dbReference type="EMBL" id="JZWI01000052">
    <property type="protein sequence ID" value="KLN52471.1"/>
    <property type="molecule type" value="Genomic_DNA"/>
</dbReference>